<comment type="similarity">
    <text evidence="4">Belongs to the BamE family.</text>
</comment>
<accession>A0A128FG97</accession>
<dbReference type="Gene3D" id="3.30.1450.10">
    <property type="match status" value="1"/>
</dbReference>
<dbReference type="AlphaFoldDB" id="A0A128FG97"/>
<dbReference type="PANTHER" id="PTHR37482">
    <property type="entry name" value="OUTER MEMBRANE PROTEIN ASSEMBLY FACTOR BAME"/>
    <property type="match status" value="1"/>
</dbReference>
<dbReference type="NCBIfam" id="NF008585">
    <property type="entry name" value="PRK11548.1"/>
    <property type="match status" value="1"/>
</dbReference>
<sequence>MRWKHIVAASLVLASLSGCSWVNKLVYRIDINQGNYIDQTAVEELKFGMTKEQVKFLLGPPMLVESGYPNTWYFVQYLKPGHDAPEQKELILSFDNSGQLVGMKGDYQPGSGFFEAVR</sequence>
<dbReference type="Pfam" id="PF04355">
    <property type="entry name" value="BamE"/>
    <property type="match status" value="1"/>
</dbReference>
<name>A0A128FG97_9GAMM</name>
<comment type="subunit">
    <text evidence="4">Part of the Bam complex.</text>
</comment>
<feature type="domain" description="Outer membrane protein assembly factor BamE" evidence="5">
    <location>
        <begin position="34"/>
        <end position="99"/>
    </location>
</feature>
<dbReference type="InterPro" id="IPR026592">
    <property type="entry name" value="BamE"/>
</dbReference>
<dbReference type="GO" id="GO:0030674">
    <property type="term" value="F:protein-macromolecule adaptor activity"/>
    <property type="evidence" value="ECO:0007669"/>
    <property type="project" value="TreeGrafter"/>
</dbReference>
<comment type="subcellular location">
    <subcellularLocation>
        <location evidence="4">Cell outer membrane</location>
        <topology evidence="4">Lipid-anchor</topology>
    </subcellularLocation>
</comment>
<dbReference type="GO" id="GO:1990063">
    <property type="term" value="C:Bam protein complex"/>
    <property type="evidence" value="ECO:0007669"/>
    <property type="project" value="TreeGrafter"/>
</dbReference>
<dbReference type="HAMAP" id="MF_00925">
    <property type="entry name" value="OM_assembly_BamE"/>
    <property type="match status" value="1"/>
</dbReference>
<dbReference type="GO" id="GO:0043165">
    <property type="term" value="P:Gram-negative-bacterium-type cell outer membrane assembly"/>
    <property type="evidence" value="ECO:0007669"/>
    <property type="project" value="UniProtKB-UniRule"/>
</dbReference>
<evidence type="ECO:0000256" key="1">
    <source>
        <dbReference type="ARBA" id="ARBA00022729"/>
    </source>
</evidence>
<gene>
    <name evidence="4 6" type="primary">bamE</name>
    <name evidence="6" type="ORF">GCE9029_04968</name>
</gene>
<evidence type="ECO:0000259" key="5">
    <source>
        <dbReference type="Pfam" id="PF04355"/>
    </source>
</evidence>
<protein>
    <recommendedName>
        <fullName evidence="4">Outer membrane protein assembly factor BamE</fullName>
    </recommendedName>
</protein>
<dbReference type="PROSITE" id="PS51257">
    <property type="entry name" value="PROKAR_LIPOPROTEIN"/>
    <property type="match status" value="1"/>
</dbReference>
<evidence type="ECO:0000256" key="4">
    <source>
        <dbReference type="HAMAP-Rule" id="MF_00925"/>
    </source>
</evidence>
<evidence type="ECO:0000313" key="6">
    <source>
        <dbReference type="EMBL" id="CZF85364.1"/>
    </source>
</evidence>
<keyword evidence="2 4" id="KW-0472">Membrane</keyword>
<dbReference type="EMBL" id="FIZX01000011">
    <property type="protein sequence ID" value="CZF85364.1"/>
    <property type="molecule type" value="Genomic_DNA"/>
</dbReference>
<evidence type="ECO:0000313" key="7">
    <source>
        <dbReference type="Proteomes" id="UP000071641"/>
    </source>
</evidence>
<keyword evidence="7" id="KW-1185">Reference proteome</keyword>
<evidence type="ECO:0000256" key="2">
    <source>
        <dbReference type="ARBA" id="ARBA00023136"/>
    </source>
</evidence>
<comment type="function">
    <text evidence="4">Part of the outer membrane protein assembly complex, which is involved in assembly and insertion of beta-barrel proteins into the outer membrane.</text>
</comment>
<proteinExistence type="inferred from homology"/>
<dbReference type="OrthoDB" id="9808250at2"/>
<dbReference type="STRING" id="1796497.GCE9029_04968"/>
<dbReference type="GO" id="GO:0051205">
    <property type="term" value="P:protein insertion into membrane"/>
    <property type="evidence" value="ECO:0007669"/>
    <property type="project" value="UniProtKB-UniRule"/>
</dbReference>
<organism evidence="6 7">
    <name type="scientific">Grimontia celer</name>
    <dbReference type="NCBI Taxonomy" id="1796497"/>
    <lineage>
        <taxon>Bacteria</taxon>
        <taxon>Pseudomonadati</taxon>
        <taxon>Pseudomonadota</taxon>
        <taxon>Gammaproteobacteria</taxon>
        <taxon>Vibrionales</taxon>
        <taxon>Vibrionaceae</taxon>
        <taxon>Grimontia</taxon>
    </lineage>
</organism>
<dbReference type="InterPro" id="IPR007450">
    <property type="entry name" value="BamE_dom"/>
</dbReference>
<keyword evidence="4" id="KW-0564">Palmitate</keyword>
<dbReference type="Proteomes" id="UP000071641">
    <property type="component" value="Unassembled WGS sequence"/>
</dbReference>
<keyword evidence="3 4" id="KW-0998">Cell outer membrane</keyword>
<evidence type="ECO:0000256" key="3">
    <source>
        <dbReference type="ARBA" id="ARBA00023237"/>
    </source>
</evidence>
<keyword evidence="4" id="KW-0449">Lipoprotein</keyword>
<reference evidence="7" key="1">
    <citation type="submission" date="2016-02" db="EMBL/GenBank/DDBJ databases">
        <authorList>
            <person name="Rodrigo-Torres Lidia"/>
            <person name="Arahal R.David."/>
        </authorList>
    </citation>
    <scope>NUCLEOTIDE SEQUENCE [LARGE SCALE GENOMIC DNA]</scope>
    <source>
        <strain evidence="7">CECT 9029</strain>
    </source>
</reference>
<dbReference type="RefSeq" id="WP_062667892.1">
    <property type="nucleotide sequence ID" value="NZ_FIZX01000011.1"/>
</dbReference>
<dbReference type="InterPro" id="IPR037873">
    <property type="entry name" value="BamE-like"/>
</dbReference>
<dbReference type="PANTHER" id="PTHR37482:SF1">
    <property type="entry name" value="OUTER MEMBRANE PROTEIN ASSEMBLY FACTOR BAME"/>
    <property type="match status" value="1"/>
</dbReference>
<keyword evidence="1 4" id="KW-0732">Signal</keyword>